<evidence type="ECO:0000256" key="3">
    <source>
        <dbReference type="SAM" id="SignalP"/>
    </source>
</evidence>
<evidence type="ECO:0000256" key="1">
    <source>
        <dbReference type="ARBA" id="ARBA00010049"/>
    </source>
</evidence>
<dbReference type="GO" id="GO:0005615">
    <property type="term" value="C:extracellular space"/>
    <property type="evidence" value="ECO:0007669"/>
    <property type="project" value="InterPro"/>
</dbReference>
<sequence length="156" mass="17166">MSTVYLSSVALTFFAIATAVAAERPSFTVEGRVYCDTCRTGFETPLTTYIADAKVRLECRHFSKGKIEHQVDGVTNKDGTYTIELKDNHDKENCEVVLVQSPLPTCAEIPKGRDRVNVLLADGGLSSNVRNANSLGFLKDKPLHDCIGVLKQYNQP</sequence>
<comment type="similarity">
    <text evidence="1">Belongs to the Ole e I family.</text>
</comment>
<dbReference type="PROSITE" id="PS00925">
    <property type="entry name" value="OLEEI"/>
    <property type="match status" value="1"/>
</dbReference>
<dbReference type="PANTHER" id="PTHR31614">
    <property type="entry name" value="PROTEIN DOWNSTREAM OF FLC-RELATED"/>
    <property type="match status" value="1"/>
</dbReference>
<dbReference type="InterPro" id="IPR006040">
    <property type="entry name" value="Allergen_Ole_e_I_CS"/>
</dbReference>
<keyword evidence="2" id="KW-1015">Disulfide bond</keyword>
<comment type="caution">
    <text evidence="4">The sequence shown here is derived from an EMBL/GenBank/DDBJ whole genome shotgun (WGS) entry which is preliminary data.</text>
</comment>
<accession>A0A833QK77</accession>
<feature type="chain" id="PRO_5033047350" evidence="3">
    <location>
        <begin position="23"/>
        <end position="156"/>
    </location>
</feature>
<dbReference type="Proteomes" id="UP000623129">
    <property type="component" value="Unassembled WGS sequence"/>
</dbReference>
<keyword evidence="3" id="KW-0732">Signal</keyword>
<proteinExistence type="inferred from homology"/>
<reference evidence="4" key="1">
    <citation type="submission" date="2020-01" db="EMBL/GenBank/DDBJ databases">
        <title>Genome sequence of Kobresia littledalei, the first chromosome-level genome in the family Cyperaceae.</title>
        <authorList>
            <person name="Qu G."/>
        </authorList>
    </citation>
    <scope>NUCLEOTIDE SEQUENCE</scope>
    <source>
        <strain evidence="4">C.B.Clarke</strain>
        <tissue evidence="4">Leaf</tissue>
    </source>
</reference>
<protein>
    <submittedName>
        <fullName evidence="4">Uncharacterized protein</fullName>
    </submittedName>
</protein>
<dbReference type="AlphaFoldDB" id="A0A833QK77"/>
<evidence type="ECO:0000313" key="5">
    <source>
        <dbReference type="Proteomes" id="UP000623129"/>
    </source>
</evidence>
<evidence type="ECO:0000313" key="4">
    <source>
        <dbReference type="EMBL" id="KAF3323572.1"/>
    </source>
</evidence>
<feature type="signal peptide" evidence="3">
    <location>
        <begin position="1"/>
        <end position="22"/>
    </location>
</feature>
<dbReference type="OrthoDB" id="1896520at2759"/>
<dbReference type="InterPro" id="IPR006041">
    <property type="entry name" value="Pollen_Ole_e1_allergen"/>
</dbReference>
<dbReference type="PANTHER" id="PTHR31614:SF5">
    <property type="entry name" value="ALLERGEN-LIKE PROTEIN BRSN20"/>
    <property type="match status" value="1"/>
</dbReference>
<name>A0A833QK77_9POAL</name>
<dbReference type="Pfam" id="PF01190">
    <property type="entry name" value="Pollen_Ole_e_1"/>
    <property type="match status" value="1"/>
</dbReference>
<gene>
    <name evidence="4" type="ORF">FCM35_KLT12303</name>
</gene>
<keyword evidence="5" id="KW-1185">Reference proteome</keyword>
<organism evidence="4 5">
    <name type="scientific">Carex littledalei</name>
    <dbReference type="NCBI Taxonomy" id="544730"/>
    <lineage>
        <taxon>Eukaryota</taxon>
        <taxon>Viridiplantae</taxon>
        <taxon>Streptophyta</taxon>
        <taxon>Embryophyta</taxon>
        <taxon>Tracheophyta</taxon>
        <taxon>Spermatophyta</taxon>
        <taxon>Magnoliopsida</taxon>
        <taxon>Liliopsida</taxon>
        <taxon>Poales</taxon>
        <taxon>Cyperaceae</taxon>
        <taxon>Cyperoideae</taxon>
        <taxon>Cariceae</taxon>
        <taxon>Carex</taxon>
        <taxon>Carex subgen. Euthyceras</taxon>
    </lineage>
</organism>
<dbReference type="EMBL" id="SWLB01000023">
    <property type="protein sequence ID" value="KAF3323572.1"/>
    <property type="molecule type" value="Genomic_DNA"/>
</dbReference>
<evidence type="ECO:0000256" key="2">
    <source>
        <dbReference type="ARBA" id="ARBA00023157"/>
    </source>
</evidence>